<proteinExistence type="predicted"/>
<sequence>MQKFLFLPIVVLLVSCELFQSKEVRTENKVNEELLSIDWNDVDAYPLFDTCDENMTKQEQKECFQENMFAHFSSAFEDAKFEVESDVDETLYVDFKIDEHGFINILEIEESTRINNLIPGFNNEITNRLNDLTTVAPALKRGNPVSMKFRLPVVLNTTN</sequence>
<reference evidence="1 2" key="1">
    <citation type="submission" date="2023-09" db="EMBL/GenBank/DDBJ databases">
        <authorList>
            <person name="Rey-Velasco X."/>
        </authorList>
    </citation>
    <scope>NUCLEOTIDE SEQUENCE [LARGE SCALE GENOMIC DNA]</scope>
    <source>
        <strain evidence="1 2">F388</strain>
    </source>
</reference>
<dbReference type="EMBL" id="JAVRHR010000001">
    <property type="protein sequence ID" value="MDT0605812.1"/>
    <property type="molecule type" value="Genomic_DNA"/>
</dbReference>
<evidence type="ECO:0008006" key="3">
    <source>
        <dbReference type="Google" id="ProtNLM"/>
    </source>
</evidence>
<protein>
    <recommendedName>
        <fullName evidence="3">TonB-like protein</fullName>
    </recommendedName>
</protein>
<dbReference type="PROSITE" id="PS51257">
    <property type="entry name" value="PROKAR_LIPOPROTEIN"/>
    <property type="match status" value="1"/>
</dbReference>
<organism evidence="1 2">
    <name type="scientific">Croceitalea rosinachiae</name>
    <dbReference type="NCBI Taxonomy" id="3075596"/>
    <lineage>
        <taxon>Bacteria</taxon>
        <taxon>Pseudomonadati</taxon>
        <taxon>Bacteroidota</taxon>
        <taxon>Flavobacteriia</taxon>
        <taxon>Flavobacteriales</taxon>
        <taxon>Flavobacteriaceae</taxon>
        <taxon>Croceitalea</taxon>
    </lineage>
</organism>
<dbReference type="RefSeq" id="WP_311349379.1">
    <property type="nucleotide sequence ID" value="NZ_JAVRHR010000001.1"/>
</dbReference>
<evidence type="ECO:0000313" key="1">
    <source>
        <dbReference type="EMBL" id="MDT0605812.1"/>
    </source>
</evidence>
<accession>A0ABU3A6L1</accession>
<gene>
    <name evidence="1" type="ORF">RM706_02160</name>
</gene>
<dbReference type="Proteomes" id="UP001255246">
    <property type="component" value="Unassembled WGS sequence"/>
</dbReference>
<keyword evidence="2" id="KW-1185">Reference proteome</keyword>
<name>A0ABU3A6L1_9FLAO</name>
<evidence type="ECO:0000313" key="2">
    <source>
        <dbReference type="Proteomes" id="UP001255246"/>
    </source>
</evidence>
<comment type="caution">
    <text evidence="1">The sequence shown here is derived from an EMBL/GenBank/DDBJ whole genome shotgun (WGS) entry which is preliminary data.</text>
</comment>